<feature type="domain" description="Lon proteolytic" evidence="17">
    <location>
        <begin position="627"/>
        <end position="809"/>
    </location>
</feature>
<evidence type="ECO:0000256" key="12">
    <source>
        <dbReference type="PIRSR" id="PIRSR001174-1"/>
    </source>
</evidence>
<feature type="domain" description="Lon N-terminal" evidence="18">
    <location>
        <begin position="43"/>
        <end position="235"/>
    </location>
</feature>
<comment type="similarity">
    <text evidence="10 11 14 15">Belongs to the peptidase S16 family.</text>
</comment>
<dbReference type="InterPro" id="IPR004815">
    <property type="entry name" value="Lon_bac/euk-typ"/>
</dbReference>
<dbReference type="PRINTS" id="PR00830">
    <property type="entry name" value="ENDOLAPTASE"/>
</dbReference>
<dbReference type="InterPro" id="IPR003593">
    <property type="entry name" value="AAA+_ATPase"/>
</dbReference>
<dbReference type="Gene3D" id="3.40.50.300">
    <property type="entry name" value="P-loop containing nucleotide triphosphate hydrolases"/>
    <property type="match status" value="1"/>
</dbReference>
<evidence type="ECO:0000256" key="3">
    <source>
        <dbReference type="ARBA" id="ARBA00022670"/>
    </source>
</evidence>
<dbReference type="Pfam" id="PF05362">
    <property type="entry name" value="Lon_C"/>
    <property type="match status" value="1"/>
</dbReference>
<dbReference type="PROSITE" id="PS01046">
    <property type="entry name" value="LON_SER"/>
    <property type="match status" value="1"/>
</dbReference>
<evidence type="ECO:0000256" key="5">
    <source>
        <dbReference type="ARBA" id="ARBA00022801"/>
    </source>
</evidence>
<evidence type="ECO:0000256" key="15">
    <source>
        <dbReference type="RuleBase" id="RU000591"/>
    </source>
</evidence>
<dbReference type="Gene3D" id="1.10.8.60">
    <property type="match status" value="1"/>
</dbReference>
<feature type="compositionally biased region" description="Polar residues" evidence="16">
    <location>
        <begin position="14"/>
        <end position="23"/>
    </location>
</feature>
<evidence type="ECO:0000256" key="8">
    <source>
        <dbReference type="ARBA" id="ARBA00023016"/>
    </source>
</evidence>
<dbReference type="AlphaFoldDB" id="A0AA87NS96"/>
<dbReference type="Gene3D" id="1.20.5.5270">
    <property type="match status" value="1"/>
</dbReference>
<feature type="region of interest" description="Disordered" evidence="16">
    <location>
        <begin position="1"/>
        <end position="23"/>
    </location>
</feature>
<evidence type="ECO:0000256" key="4">
    <source>
        <dbReference type="ARBA" id="ARBA00022741"/>
    </source>
</evidence>
<evidence type="ECO:0000256" key="2">
    <source>
        <dbReference type="ARBA" id="ARBA00022490"/>
    </source>
</evidence>
<evidence type="ECO:0000256" key="16">
    <source>
        <dbReference type="SAM" id="MobiDB-lite"/>
    </source>
</evidence>
<dbReference type="GO" id="GO:0034605">
    <property type="term" value="P:cellular response to heat"/>
    <property type="evidence" value="ECO:0007669"/>
    <property type="project" value="UniProtKB-UniRule"/>
</dbReference>
<comment type="function">
    <text evidence="10">ATP-dependent serine protease that mediates the selective degradation of mutant and abnormal proteins as well as certain short-lived regulatory proteins. Required for cellular homeostasis and for survival from DNA damage and developmental changes induced by stress. Degrades polypeptides processively to yield small peptide fragments that are 5 to 10 amino acids long. Binds to DNA in a double-stranded, site-specific manner.</text>
</comment>
<dbReference type="SUPFAM" id="SSF52540">
    <property type="entry name" value="P-loop containing nucleoside triphosphate hydrolases"/>
    <property type="match status" value="1"/>
</dbReference>
<dbReference type="GO" id="GO:0005524">
    <property type="term" value="F:ATP binding"/>
    <property type="evidence" value="ECO:0007669"/>
    <property type="project" value="UniProtKB-UniRule"/>
</dbReference>
<dbReference type="InterPro" id="IPR027543">
    <property type="entry name" value="Lon_bac"/>
</dbReference>
<evidence type="ECO:0000313" key="19">
    <source>
        <dbReference type="EMBL" id="EPF29552.1"/>
    </source>
</evidence>
<dbReference type="InterPro" id="IPR003959">
    <property type="entry name" value="ATPase_AAA_core"/>
</dbReference>
<dbReference type="InterPro" id="IPR008268">
    <property type="entry name" value="Peptidase_S16_AS"/>
</dbReference>
<dbReference type="GO" id="GO:0006515">
    <property type="term" value="P:protein quality control for misfolded or incompletely synthesized proteins"/>
    <property type="evidence" value="ECO:0007669"/>
    <property type="project" value="UniProtKB-UniRule"/>
</dbReference>
<dbReference type="GO" id="GO:0005737">
    <property type="term" value="C:cytoplasm"/>
    <property type="evidence" value="ECO:0007669"/>
    <property type="project" value="UniProtKB-SubCell"/>
</dbReference>
<evidence type="ECO:0000259" key="18">
    <source>
        <dbReference type="PROSITE" id="PS51787"/>
    </source>
</evidence>
<evidence type="ECO:0000256" key="13">
    <source>
        <dbReference type="PIRSR" id="PIRSR001174-2"/>
    </source>
</evidence>
<evidence type="ECO:0000256" key="11">
    <source>
        <dbReference type="PIRNR" id="PIRNR001174"/>
    </source>
</evidence>
<keyword evidence="2 10" id="KW-0963">Cytoplasm</keyword>
<dbReference type="InterPro" id="IPR020568">
    <property type="entry name" value="Ribosomal_Su5_D2-typ_SF"/>
</dbReference>
<feature type="active site" evidence="10 12">
    <location>
        <position position="758"/>
    </location>
</feature>
<dbReference type="PANTHER" id="PTHR43718:SF2">
    <property type="entry name" value="LON PROTEASE HOMOLOG, MITOCHONDRIAL"/>
    <property type="match status" value="1"/>
</dbReference>
<dbReference type="GO" id="GO:0004252">
    <property type="term" value="F:serine-type endopeptidase activity"/>
    <property type="evidence" value="ECO:0007669"/>
    <property type="project" value="UniProtKB-UniRule"/>
</dbReference>
<evidence type="ECO:0000256" key="6">
    <source>
        <dbReference type="ARBA" id="ARBA00022825"/>
    </source>
</evidence>
<evidence type="ECO:0000256" key="14">
    <source>
        <dbReference type="PROSITE-ProRule" id="PRU01122"/>
    </source>
</evidence>
<reference evidence="19 20" key="1">
    <citation type="submission" date="2013-04" db="EMBL/GenBank/DDBJ databases">
        <title>The Genome Sequence of Treponema medium ATCC 700293.</title>
        <authorList>
            <consortium name="The Broad Institute Genomics Platform"/>
            <person name="Earl A."/>
            <person name="Ward D."/>
            <person name="Feldgarden M."/>
            <person name="Gevers D."/>
            <person name="Leonetti C."/>
            <person name="Blanton J.M."/>
            <person name="Dewhirst F.E."/>
            <person name="Izard J."/>
            <person name="Walker B."/>
            <person name="Young S."/>
            <person name="Zeng Q."/>
            <person name="Gargeya S."/>
            <person name="Fitzgerald M."/>
            <person name="Haas B."/>
            <person name="Abouelleil A."/>
            <person name="Allen A.W."/>
            <person name="Alvarado L."/>
            <person name="Arachchi H.M."/>
            <person name="Berlin A.M."/>
            <person name="Chapman S.B."/>
            <person name="Gainer-Dewar J."/>
            <person name="Goldberg J."/>
            <person name="Griggs A."/>
            <person name="Gujja S."/>
            <person name="Hansen M."/>
            <person name="Howarth C."/>
            <person name="Imamovic A."/>
            <person name="Ireland A."/>
            <person name="Larimer J."/>
            <person name="McCowan C."/>
            <person name="Murphy C."/>
            <person name="Pearson M."/>
            <person name="Poon T.W."/>
            <person name="Priest M."/>
            <person name="Roberts A."/>
            <person name="Saif S."/>
            <person name="Shea T."/>
            <person name="Sisk P."/>
            <person name="Sykes S."/>
            <person name="Wortman J."/>
            <person name="Nusbaum C."/>
            <person name="Birren B."/>
        </authorList>
    </citation>
    <scope>NUCLEOTIDE SEQUENCE [LARGE SCALE GENOMIC DNA]</scope>
    <source>
        <strain evidence="19 20">ATCC 700293</strain>
    </source>
</reference>
<dbReference type="HAMAP" id="MF_01973">
    <property type="entry name" value="lon_bact"/>
    <property type="match status" value="1"/>
</dbReference>
<dbReference type="Pfam" id="PF00004">
    <property type="entry name" value="AAA"/>
    <property type="match status" value="1"/>
</dbReference>
<feature type="active site" evidence="10 12">
    <location>
        <position position="715"/>
    </location>
</feature>
<comment type="subunit">
    <text evidence="10 11">Homohexamer. Organized in a ring with a central cavity.</text>
</comment>
<comment type="subcellular location">
    <subcellularLocation>
        <location evidence="1 10 11">Cytoplasm</location>
    </subcellularLocation>
</comment>
<keyword evidence="6 10" id="KW-0720">Serine protease</keyword>
<dbReference type="RefSeq" id="WP_016522251.1">
    <property type="nucleotide sequence ID" value="NZ_KE332517.1"/>
</dbReference>
<dbReference type="Pfam" id="PF02190">
    <property type="entry name" value="LON_substr_bdg"/>
    <property type="match status" value="1"/>
</dbReference>
<dbReference type="GO" id="GO:0004176">
    <property type="term" value="F:ATP-dependent peptidase activity"/>
    <property type="evidence" value="ECO:0007669"/>
    <property type="project" value="UniProtKB-UniRule"/>
</dbReference>
<protein>
    <recommendedName>
        <fullName evidence="10 11">Lon protease</fullName>
        <ecNumber evidence="10 11">3.4.21.53</ecNumber>
    </recommendedName>
    <alternativeName>
        <fullName evidence="10">ATP-dependent protease La</fullName>
    </alternativeName>
</protein>
<dbReference type="InterPro" id="IPR014721">
    <property type="entry name" value="Ribsml_uS5_D2-typ_fold_subgr"/>
</dbReference>
<dbReference type="PANTHER" id="PTHR43718">
    <property type="entry name" value="LON PROTEASE"/>
    <property type="match status" value="1"/>
</dbReference>
<dbReference type="InterPro" id="IPR015947">
    <property type="entry name" value="PUA-like_sf"/>
</dbReference>
<dbReference type="InterPro" id="IPR008269">
    <property type="entry name" value="Lon_proteolytic"/>
</dbReference>
<comment type="induction">
    <text evidence="10">By heat shock.</text>
</comment>
<evidence type="ECO:0000256" key="7">
    <source>
        <dbReference type="ARBA" id="ARBA00022840"/>
    </source>
</evidence>
<dbReference type="InterPro" id="IPR027065">
    <property type="entry name" value="Lon_Prtase"/>
</dbReference>
<dbReference type="FunFam" id="3.40.50.300:FF:000021">
    <property type="entry name" value="Lon protease homolog"/>
    <property type="match status" value="1"/>
</dbReference>
<evidence type="ECO:0000313" key="20">
    <source>
        <dbReference type="Proteomes" id="UP000014634"/>
    </source>
</evidence>
<name>A0AA87NS96_TREMD</name>
<dbReference type="Gene3D" id="1.20.58.1480">
    <property type="match status" value="1"/>
</dbReference>
<dbReference type="SUPFAM" id="SSF88697">
    <property type="entry name" value="PUA domain-like"/>
    <property type="match status" value="1"/>
</dbReference>
<comment type="catalytic activity">
    <reaction evidence="9 10 11 14">
        <text>Hydrolysis of proteins in presence of ATP.</text>
        <dbReference type="EC" id="3.4.21.53"/>
    </reaction>
</comment>
<dbReference type="EMBL" id="ATFE01000003">
    <property type="protein sequence ID" value="EPF29552.1"/>
    <property type="molecule type" value="Genomic_DNA"/>
</dbReference>
<dbReference type="InterPro" id="IPR027417">
    <property type="entry name" value="P-loop_NTPase"/>
</dbReference>
<dbReference type="NCBIfam" id="TIGR00763">
    <property type="entry name" value="lon"/>
    <property type="match status" value="1"/>
</dbReference>
<dbReference type="Gene3D" id="2.30.130.40">
    <property type="entry name" value="LON domain-like"/>
    <property type="match status" value="1"/>
</dbReference>
<keyword evidence="3 10" id="KW-0645">Protease</keyword>
<gene>
    <name evidence="10" type="primary">lon</name>
    <name evidence="19" type="ORF">HMPREF9195_00253</name>
</gene>
<sequence length="811" mass="90746">MTIFKAMDSDTSKTLDTPNAADTSTQKDAKAVIPIEELLPKKINLIPLNGRPIYPGIFTPLLINDADDIRSVEEAYSSTGFIGLSLLKNETEEPGASDVYQIGAAARIIKKINLPDGGINILISTLKRFKIRKVVNEKKPIVVAVQYLEDEEENTVEVKAMLRGLIGEMKELSENNPLFTEEMRLNIVNIDHPGKIADFTASILNIPKEEQQKILETINVRERMEKVFVHIKKEKELLDVQRKIQADLNTRIEKNQREYFLHEELKSIKKELGLSSDPKDADEEKFRKLIDSFHFEGEVKETIEAEFEKFKFLEPNSPEYIVGRNYLETALTLPWNPPEPEAYNIEEAKKVLDADHYGLEDVKKRIIEYLAVRKLKNDTKGSIVLLVGPPGVGKTSVGKSIARAMNKPFFRFSVGGMRDEAEIKGHRRTYIGAMPGKILQGLKIVKTKAPVFMIDEIDKMGQSYQGDPSSALLEVLDPEQNVSFRDHYLDLPFDLSHIVFILTANTLDGIPRPLLDRAEVIQLAGYIDSEKVEIAKNYLLPKSLEKNGLKKAQVKYSKQILLHIANGYAREAGVRNFEKNLDKLHRKIAVELVTGERGEKDVFAPDAAEIEKMLGKPIFRDDDIKYAKVPGTAIGLAWTSMGGDTLLIEALSNKGKGQFRLTGQMGNVMKESASIAWTWVRHFADAHGIASVKWFESHVIHLHIPEGATPKDGPSAGITMTVALLSLLSGKVIKPKLAMTGELSLTGQVLPIGGLKEKTIAARRNGIKEIIIPAANIRDLEKIPEHVKKGIQFHPVTRMEEVIQCAFPHTF</sequence>
<evidence type="ECO:0000256" key="10">
    <source>
        <dbReference type="HAMAP-Rule" id="MF_01973"/>
    </source>
</evidence>
<dbReference type="CDD" id="cd19500">
    <property type="entry name" value="RecA-like_Lon"/>
    <property type="match status" value="1"/>
</dbReference>
<dbReference type="Proteomes" id="UP000014634">
    <property type="component" value="Unassembled WGS sequence"/>
</dbReference>
<dbReference type="PIRSF" id="PIRSF001174">
    <property type="entry name" value="Lon_proteas"/>
    <property type="match status" value="1"/>
</dbReference>
<dbReference type="InterPro" id="IPR003111">
    <property type="entry name" value="Lon_prtase_N"/>
</dbReference>
<dbReference type="SMART" id="SM00382">
    <property type="entry name" value="AAA"/>
    <property type="match status" value="1"/>
</dbReference>
<accession>A0AA87NS96</accession>
<evidence type="ECO:0000256" key="9">
    <source>
        <dbReference type="ARBA" id="ARBA00050665"/>
    </source>
</evidence>
<evidence type="ECO:0000259" key="17">
    <source>
        <dbReference type="PROSITE" id="PS51786"/>
    </source>
</evidence>
<dbReference type="InterPro" id="IPR046336">
    <property type="entry name" value="Lon_prtase_N_sf"/>
</dbReference>
<proteinExistence type="evidence at transcript level"/>
<dbReference type="PROSITE" id="PS51787">
    <property type="entry name" value="LON_N"/>
    <property type="match status" value="1"/>
</dbReference>
<dbReference type="GO" id="GO:0043565">
    <property type="term" value="F:sequence-specific DNA binding"/>
    <property type="evidence" value="ECO:0007669"/>
    <property type="project" value="UniProtKB-UniRule"/>
</dbReference>
<comment type="caution">
    <text evidence="19">The sequence shown here is derived from an EMBL/GenBank/DDBJ whole genome shotgun (WGS) entry which is preliminary data.</text>
</comment>
<feature type="binding site" evidence="10 13">
    <location>
        <begin position="388"/>
        <end position="395"/>
    </location>
    <ligand>
        <name>ATP</name>
        <dbReference type="ChEBI" id="CHEBI:30616"/>
    </ligand>
</feature>
<dbReference type="Gene3D" id="3.30.230.10">
    <property type="match status" value="1"/>
</dbReference>
<dbReference type="InterPro" id="IPR054594">
    <property type="entry name" value="Lon_lid"/>
</dbReference>
<keyword evidence="5 10" id="KW-0378">Hydrolase</keyword>
<dbReference type="PROSITE" id="PS51786">
    <property type="entry name" value="LON_PROTEOLYTIC"/>
    <property type="match status" value="1"/>
</dbReference>
<dbReference type="Pfam" id="PF22667">
    <property type="entry name" value="Lon_lid"/>
    <property type="match status" value="1"/>
</dbReference>
<organism evidence="19 20">
    <name type="scientific">Treponema medium ATCC 700293</name>
    <dbReference type="NCBI Taxonomy" id="1125700"/>
    <lineage>
        <taxon>Bacteria</taxon>
        <taxon>Pseudomonadati</taxon>
        <taxon>Spirochaetota</taxon>
        <taxon>Spirochaetia</taxon>
        <taxon>Spirochaetales</taxon>
        <taxon>Treponemataceae</taxon>
        <taxon>Treponema</taxon>
    </lineage>
</organism>
<dbReference type="EC" id="3.4.21.53" evidence="10 11"/>
<keyword evidence="8 10" id="KW-0346">Stress response</keyword>
<keyword evidence="7 10" id="KW-0067">ATP-binding</keyword>
<dbReference type="SMART" id="SM00464">
    <property type="entry name" value="LON"/>
    <property type="match status" value="1"/>
</dbReference>
<dbReference type="GO" id="GO:0016887">
    <property type="term" value="F:ATP hydrolysis activity"/>
    <property type="evidence" value="ECO:0007669"/>
    <property type="project" value="UniProtKB-UniRule"/>
</dbReference>
<dbReference type="SUPFAM" id="SSF54211">
    <property type="entry name" value="Ribosomal protein S5 domain 2-like"/>
    <property type="match status" value="1"/>
</dbReference>
<evidence type="ECO:0000256" key="1">
    <source>
        <dbReference type="ARBA" id="ARBA00004496"/>
    </source>
</evidence>
<keyword evidence="4 10" id="KW-0547">Nucleotide-binding</keyword>